<dbReference type="InterPro" id="IPR008928">
    <property type="entry name" value="6-hairpin_glycosidase_sf"/>
</dbReference>
<evidence type="ECO:0000256" key="1">
    <source>
        <dbReference type="ARBA" id="ARBA00009209"/>
    </source>
</evidence>
<dbReference type="AlphaFoldDB" id="A0A1D9P2Q1"/>
<dbReference type="EMBL" id="CP017831">
    <property type="protein sequence ID" value="AOZ96789.1"/>
    <property type="molecule type" value="Genomic_DNA"/>
</dbReference>
<proteinExistence type="inferred from homology"/>
<evidence type="ECO:0000256" key="3">
    <source>
        <dbReference type="ARBA" id="ARBA00023295"/>
    </source>
</evidence>
<reference evidence="5" key="1">
    <citation type="submission" date="2016-10" db="EMBL/GenBank/DDBJ databases">
        <title>The complete genome sequence of the rumen bacterium Butyrivibrio hungatei MB2003.</title>
        <authorList>
            <person name="Palevich N."/>
            <person name="Kelly W.J."/>
            <person name="Leahy S.C."/>
            <person name="Altermann E."/>
            <person name="Rakonjac J."/>
            <person name="Attwood G.T."/>
        </authorList>
    </citation>
    <scope>NUCLEOTIDE SEQUENCE [LARGE SCALE GENOMIC DNA]</scope>
    <source>
        <strain evidence="5">MB2003</strain>
    </source>
</reference>
<dbReference type="PRINTS" id="PR00735">
    <property type="entry name" value="GLHYDRLASE8"/>
</dbReference>
<accession>A0A1D9P2Q1</accession>
<evidence type="ECO:0000313" key="5">
    <source>
        <dbReference type="Proteomes" id="UP000179284"/>
    </source>
</evidence>
<name>A0A1D9P2Q1_9FIRM</name>
<dbReference type="Pfam" id="PF01270">
    <property type="entry name" value="Glyco_hydro_8"/>
    <property type="match status" value="1"/>
</dbReference>
<organism evidence="4 5">
    <name type="scientific">Butyrivibrio hungatei</name>
    <dbReference type="NCBI Taxonomy" id="185008"/>
    <lineage>
        <taxon>Bacteria</taxon>
        <taxon>Bacillati</taxon>
        <taxon>Bacillota</taxon>
        <taxon>Clostridia</taxon>
        <taxon>Lachnospirales</taxon>
        <taxon>Lachnospiraceae</taxon>
        <taxon>Butyrivibrio</taxon>
    </lineage>
</organism>
<dbReference type="GO" id="GO:0005975">
    <property type="term" value="P:carbohydrate metabolic process"/>
    <property type="evidence" value="ECO:0007669"/>
    <property type="project" value="InterPro"/>
</dbReference>
<dbReference type="InterPro" id="IPR002037">
    <property type="entry name" value="Glyco_hydro_8"/>
</dbReference>
<keyword evidence="3" id="KW-0326">Glycosidase</keyword>
<dbReference type="OrthoDB" id="9803461at2"/>
<gene>
    <name evidence="4" type="ORF">bhn_I1756</name>
</gene>
<dbReference type="Gene3D" id="1.50.10.10">
    <property type="match status" value="1"/>
</dbReference>
<comment type="similarity">
    <text evidence="1">Belongs to the glycosyl hydrolase 8 (cellulase D) family.</text>
</comment>
<keyword evidence="2" id="KW-0378">Hydrolase</keyword>
<dbReference type="Proteomes" id="UP000179284">
    <property type="component" value="Chromosome I"/>
</dbReference>
<evidence type="ECO:0000256" key="2">
    <source>
        <dbReference type="ARBA" id="ARBA00022801"/>
    </source>
</evidence>
<sequence>MGAFESKNYRNFFKEIGKTDEEIAARIKEAVNTFFYDENERIYHEDKDMGYLVDTGNNDARTEGMSYGMMMCVQLDMKEEFDRIWKWAKKYMYMEEGENEGYFAWSCQLDGTKNAYGPAPDGEEFFAMALFFASHRWGDGEGIMNYSKEAKEILKACIHKGENGREGCPMWNHENKQILFVPGSPFTDPSYHLPHFYELFALWAYEEDREFFKEAAKASREYLKTACHKETGLSPEYGNFDGSPMDKELSWGYYGDFFSDAYRTAANIGLEAVWFGEDKELLSIPLKMMKFFGTDLEAVRCTYKVDGTPVDRPVLHPVGLVATIAQSALTVSYSDEKDSDYEIARRWVNWFWNQPLRKGVRRYYDNCLYMFALLALSGNYRVW</sequence>
<keyword evidence="5" id="KW-1185">Reference proteome</keyword>
<dbReference type="GO" id="GO:0004553">
    <property type="term" value="F:hydrolase activity, hydrolyzing O-glycosyl compounds"/>
    <property type="evidence" value="ECO:0007669"/>
    <property type="project" value="InterPro"/>
</dbReference>
<dbReference type="InterPro" id="IPR012341">
    <property type="entry name" value="6hp_glycosidase-like_sf"/>
</dbReference>
<dbReference type="SUPFAM" id="SSF48208">
    <property type="entry name" value="Six-hairpin glycosidases"/>
    <property type="match status" value="1"/>
</dbReference>
<evidence type="ECO:0000313" key="4">
    <source>
        <dbReference type="EMBL" id="AOZ96789.1"/>
    </source>
</evidence>
<protein>
    <submittedName>
        <fullName evidence="4">Reducing end xylose-releasing exo-oligoxylanase Xyn8A</fullName>
    </submittedName>
</protein>
<dbReference type="KEGG" id="bhu:bhn_I1756"/>
<dbReference type="RefSeq" id="WP_071176451.1">
    <property type="nucleotide sequence ID" value="NZ_CP017831.1"/>
</dbReference>